<dbReference type="AlphaFoldDB" id="A0AAQ3UE89"/>
<organism evidence="2 3">
    <name type="scientific">Paspalum notatum var. saurae</name>
    <dbReference type="NCBI Taxonomy" id="547442"/>
    <lineage>
        <taxon>Eukaryota</taxon>
        <taxon>Viridiplantae</taxon>
        <taxon>Streptophyta</taxon>
        <taxon>Embryophyta</taxon>
        <taxon>Tracheophyta</taxon>
        <taxon>Spermatophyta</taxon>
        <taxon>Magnoliopsida</taxon>
        <taxon>Liliopsida</taxon>
        <taxon>Poales</taxon>
        <taxon>Poaceae</taxon>
        <taxon>PACMAD clade</taxon>
        <taxon>Panicoideae</taxon>
        <taxon>Andropogonodae</taxon>
        <taxon>Paspaleae</taxon>
        <taxon>Paspalinae</taxon>
        <taxon>Paspalum</taxon>
    </lineage>
</organism>
<protein>
    <submittedName>
        <fullName evidence="2">Uncharacterized protein</fullName>
    </submittedName>
</protein>
<evidence type="ECO:0000313" key="2">
    <source>
        <dbReference type="EMBL" id="WVZ88307.1"/>
    </source>
</evidence>
<feature type="region of interest" description="Disordered" evidence="1">
    <location>
        <begin position="52"/>
        <end position="152"/>
    </location>
</feature>
<evidence type="ECO:0000256" key="1">
    <source>
        <dbReference type="SAM" id="MobiDB-lite"/>
    </source>
</evidence>
<dbReference type="Proteomes" id="UP001341281">
    <property type="component" value="Chromosome 08"/>
</dbReference>
<feature type="non-terminal residue" evidence="2">
    <location>
        <position position="1"/>
    </location>
</feature>
<reference evidence="2 3" key="1">
    <citation type="submission" date="2024-02" db="EMBL/GenBank/DDBJ databases">
        <title>High-quality chromosome-scale genome assembly of Pensacola bahiagrass (Paspalum notatum Flugge var. saurae).</title>
        <authorList>
            <person name="Vega J.M."/>
            <person name="Podio M."/>
            <person name="Orjuela J."/>
            <person name="Siena L.A."/>
            <person name="Pessino S.C."/>
            <person name="Combes M.C."/>
            <person name="Mariac C."/>
            <person name="Albertini E."/>
            <person name="Pupilli F."/>
            <person name="Ortiz J.P.A."/>
            <person name="Leblanc O."/>
        </authorList>
    </citation>
    <scope>NUCLEOTIDE SEQUENCE [LARGE SCALE GENOMIC DNA]</scope>
    <source>
        <strain evidence="2">R1</strain>
        <tissue evidence="2">Leaf</tissue>
    </source>
</reference>
<sequence length="152" mass="16494">GQQLAWLTNEAGSVLARAGPRPSGALKSFIQKVSRHCHRLSGKIGCYSVVALPPQPRGVLGGPSSRGRSSRRSRSSEEEDDDDNVDHGPDVLFGSQLHDAPPFTQTQHDAEAGPSSRPPATRRRRRARDPSDVDSGNRINTRPVKQSRPCGR</sequence>
<dbReference type="EMBL" id="CP144752">
    <property type="protein sequence ID" value="WVZ88307.1"/>
    <property type="molecule type" value="Genomic_DNA"/>
</dbReference>
<proteinExistence type="predicted"/>
<accession>A0AAQ3UE89</accession>
<name>A0AAQ3UE89_PASNO</name>
<gene>
    <name evidence="2" type="ORF">U9M48_034843</name>
</gene>
<keyword evidence="3" id="KW-1185">Reference proteome</keyword>
<evidence type="ECO:0000313" key="3">
    <source>
        <dbReference type="Proteomes" id="UP001341281"/>
    </source>
</evidence>